<dbReference type="InterPro" id="IPR003680">
    <property type="entry name" value="Flavodoxin_fold"/>
</dbReference>
<dbReference type="Gene3D" id="3.40.50.360">
    <property type="match status" value="1"/>
</dbReference>
<dbReference type="RefSeq" id="WP_252175257.1">
    <property type="nucleotide sequence ID" value="NZ_CP086395.1"/>
</dbReference>
<dbReference type="AlphaFoldDB" id="A0A9Q9D6F0"/>
<reference evidence="4" key="1">
    <citation type="journal article" date="2022" name="Front. Microbiol.">
        <title>Feed Insects as a Reservoir of Granadaene-Producing Lactococci.</title>
        <authorList>
            <person name="Neuzil-Bunesova V."/>
            <person name="Ramirez Garcia A."/>
            <person name="Modrackova N."/>
            <person name="Makovska M."/>
            <person name="Sabolova M."/>
            <person name="Sproer C."/>
            <person name="Bunk B."/>
            <person name="Blom J."/>
            <person name="Schwab C."/>
        </authorList>
    </citation>
    <scope>NUCLEOTIDE SEQUENCE</scope>
    <source>
        <strain evidence="4">I4/6O</strain>
    </source>
</reference>
<feature type="domain" description="Flavodoxin-like fold" evidence="3">
    <location>
        <begin position="1"/>
        <end position="177"/>
    </location>
</feature>
<dbReference type="InterPro" id="IPR029039">
    <property type="entry name" value="Flavoprotein-like_sf"/>
</dbReference>
<proteinExistence type="inferred from homology"/>
<dbReference type="PANTHER" id="PTHR10204">
    <property type="entry name" value="NAD P H OXIDOREDUCTASE-RELATED"/>
    <property type="match status" value="1"/>
</dbReference>
<evidence type="ECO:0000256" key="1">
    <source>
        <dbReference type="ARBA" id="ARBA00006252"/>
    </source>
</evidence>
<dbReference type="InterPro" id="IPR051545">
    <property type="entry name" value="NAD(P)H_dehydrogenase_qn"/>
</dbReference>
<comment type="similarity">
    <text evidence="1">Belongs to the NAD(P)H dehydrogenase (quinone) family.</text>
</comment>
<evidence type="ECO:0000259" key="3">
    <source>
        <dbReference type="Pfam" id="PF02525"/>
    </source>
</evidence>
<protein>
    <submittedName>
        <fullName evidence="4">NAD(P)H-dependent oxidoreductase</fullName>
    </submittedName>
</protein>
<dbReference type="EMBL" id="CP086395">
    <property type="protein sequence ID" value="USJ19826.1"/>
    <property type="molecule type" value="Genomic_DNA"/>
</dbReference>
<sequence>MNILIVYAHPHHNSLNGAIFESIIQNINSRHSVKVIDLYEEQFNPILYFDEDNKRRNLQFNTETQAYRDLISWSDHIMFVYPIWWSGMPAILKGFIDRVFVLNFAYSYTSSSFIPNKLLKGKTASILVTHDTPKIISKFIQKDYGKILKTQILKNMCGIKVEKMMSLTNVRNSSQRQRNLFLKKVALYSQSL</sequence>
<dbReference type="KEGG" id="lfo:LMK00_08310"/>
<organism evidence="4 5">
    <name type="scientific">Lactococcus formosensis</name>
    <dbReference type="NCBI Taxonomy" id="1281486"/>
    <lineage>
        <taxon>Bacteria</taxon>
        <taxon>Bacillati</taxon>
        <taxon>Bacillota</taxon>
        <taxon>Bacilli</taxon>
        <taxon>Lactobacillales</taxon>
        <taxon>Streptococcaceae</taxon>
        <taxon>Lactococcus</taxon>
    </lineage>
</organism>
<keyword evidence="2" id="KW-0560">Oxidoreductase</keyword>
<dbReference type="GO" id="GO:0003955">
    <property type="term" value="F:NAD(P)H dehydrogenase (quinone) activity"/>
    <property type="evidence" value="ECO:0007669"/>
    <property type="project" value="TreeGrafter"/>
</dbReference>
<evidence type="ECO:0000256" key="2">
    <source>
        <dbReference type="ARBA" id="ARBA00023002"/>
    </source>
</evidence>
<evidence type="ECO:0000313" key="5">
    <source>
        <dbReference type="Proteomes" id="UP001056730"/>
    </source>
</evidence>
<dbReference type="PANTHER" id="PTHR10204:SF34">
    <property type="entry name" value="NAD(P)H DEHYDROGENASE [QUINONE] 1 ISOFORM 1"/>
    <property type="match status" value="1"/>
</dbReference>
<dbReference type="Pfam" id="PF02525">
    <property type="entry name" value="Flavodoxin_2"/>
    <property type="match status" value="1"/>
</dbReference>
<gene>
    <name evidence="4" type="ORF">LMK00_08310</name>
</gene>
<dbReference type="GO" id="GO:0005829">
    <property type="term" value="C:cytosol"/>
    <property type="evidence" value="ECO:0007669"/>
    <property type="project" value="TreeGrafter"/>
</dbReference>
<evidence type="ECO:0000313" key="4">
    <source>
        <dbReference type="EMBL" id="USJ19826.1"/>
    </source>
</evidence>
<dbReference type="SUPFAM" id="SSF52218">
    <property type="entry name" value="Flavoproteins"/>
    <property type="match status" value="1"/>
</dbReference>
<accession>A0A9Q9D6F0</accession>
<dbReference type="Proteomes" id="UP001056730">
    <property type="component" value="Chromosome"/>
</dbReference>
<name>A0A9Q9D6F0_9LACT</name>